<protein>
    <recommendedName>
        <fullName evidence="2">chitinase</fullName>
        <ecNumber evidence="2">3.2.1.14</ecNumber>
    </recommendedName>
</protein>
<evidence type="ECO:0000256" key="3">
    <source>
        <dbReference type="ARBA" id="ARBA00022729"/>
    </source>
</evidence>
<evidence type="ECO:0000256" key="11">
    <source>
        <dbReference type="SAM" id="SignalP"/>
    </source>
</evidence>
<accession>A0A8T0XCM1</accession>
<keyword evidence="3 11" id="KW-0732">Signal</keyword>
<feature type="disulfide bond" evidence="10">
    <location>
        <begin position="55"/>
        <end position="117"/>
    </location>
</feature>
<comment type="catalytic activity">
    <reaction evidence="1">
        <text>Random endo-hydrolysis of N-acetyl-beta-D-glucosaminide (1-&gt;4)-beta-linkages in chitin and chitodextrins.</text>
        <dbReference type="EC" id="3.2.1.14"/>
    </reaction>
</comment>
<dbReference type="InterPro" id="IPR023346">
    <property type="entry name" value="Lysozyme-like_dom_sf"/>
</dbReference>
<proteinExistence type="predicted"/>
<evidence type="ECO:0000256" key="2">
    <source>
        <dbReference type="ARBA" id="ARBA00012729"/>
    </source>
</evidence>
<dbReference type="PIRSF" id="PIRSF001060">
    <property type="entry name" value="Endochitinase"/>
    <property type="match status" value="1"/>
</dbReference>
<dbReference type="PROSITE" id="PS00773">
    <property type="entry name" value="CHITINASE_19_1"/>
    <property type="match status" value="1"/>
</dbReference>
<keyword evidence="14" id="KW-1185">Reference proteome</keyword>
<evidence type="ECO:0000256" key="9">
    <source>
        <dbReference type="PIRSR" id="PIRSR001060-1"/>
    </source>
</evidence>
<evidence type="ECO:0000256" key="4">
    <source>
        <dbReference type="ARBA" id="ARBA00022801"/>
    </source>
</evidence>
<keyword evidence="8" id="KW-0624">Polysaccharide degradation</keyword>
<feature type="domain" description="Glycoside hydrolase family 19 catalytic" evidence="12">
    <location>
        <begin position="55"/>
        <end position="77"/>
    </location>
</feature>
<dbReference type="EC" id="3.2.1.14" evidence="2"/>
<sequence>MVASMARLVLPAACAMATAAVLLAVAAPADGSVVESIITQDVYSAMLPNLHNSSCPASGFYTYDAFIQAAAFFPGFGTTGGGDEYNRRELAAFFGQTSHETTGGTRGAADQFQWGYCFKEEVSKSTSPPDYGRGPILLTGQANYQQAGDALGLDLVGNPDLVSSDPVISFKTAIWFWWTAQGKNEPSCHDVVVENWTPSHADPAAGRVPGYGVITNIFNGGIECGRGPNDANIDRIGYYQRYCDMFDVAAGDNLDRYTQEPF</sequence>
<evidence type="ECO:0000259" key="12">
    <source>
        <dbReference type="PROSITE" id="PS00773"/>
    </source>
</evidence>
<dbReference type="AlphaFoldDB" id="A0A8T0XCM1"/>
<organism evidence="13 14">
    <name type="scientific">Panicum virgatum</name>
    <name type="common">Blackwell switchgrass</name>
    <dbReference type="NCBI Taxonomy" id="38727"/>
    <lineage>
        <taxon>Eukaryota</taxon>
        <taxon>Viridiplantae</taxon>
        <taxon>Streptophyta</taxon>
        <taxon>Embryophyta</taxon>
        <taxon>Tracheophyta</taxon>
        <taxon>Spermatophyta</taxon>
        <taxon>Magnoliopsida</taxon>
        <taxon>Liliopsida</taxon>
        <taxon>Poales</taxon>
        <taxon>Poaceae</taxon>
        <taxon>PACMAD clade</taxon>
        <taxon>Panicoideae</taxon>
        <taxon>Panicodae</taxon>
        <taxon>Paniceae</taxon>
        <taxon>Panicinae</taxon>
        <taxon>Panicum</taxon>
        <taxon>Panicum sect. Hiantes</taxon>
    </lineage>
</organism>
<dbReference type="PANTHER" id="PTHR22595">
    <property type="entry name" value="CHITINASE-RELATED"/>
    <property type="match status" value="1"/>
</dbReference>
<feature type="signal peptide" evidence="11">
    <location>
        <begin position="1"/>
        <end position="31"/>
    </location>
</feature>
<reference evidence="13" key="1">
    <citation type="submission" date="2020-05" db="EMBL/GenBank/DDBJ databases">
        <title>WGS assembly of Panicum virgatum.</title>
        <authorList>
            <person name="Lovell J.T."/>
            <person name="Jenkins J."/>
            <person name="Shu S."/>
            <person name="Juenger T.E."/>
            <person name="Schmutz J."/>
        </authorList>
    </citation>
    <scope>NUCLEOTIDE SEQUENCE</scope>
    <source>
        <strain evidence="13">AP13</strain>
    </source>
</reference>
<dbReference type="GO" id="GO:0016998">
    <property type="term" value="P:cell wall macromolecule catabolic process"/>
    <property type="evidence" value="ECO:0007669"/>
    <property type="project" value="InterPro"/>
</dbReference>
<evidence type="ECO:0000256" key="10">
    <source>
        <dbReference type="PIRSR" id="PIRSR001060-2"/>
    </source>
</evidence>
<keyword evidence="6" id="KW-0119">Carbohydrate metabolism</keyword>
<dbReference type="GO" id="GO:0008843">
    <property type="term" value="F:endochitinase activity"/>
    <property type="evidence" value="ECO:0007669"/>
    <property type="project" value="UniProtKB-EC"/>
</dbReference>
<gene>
    <name evidence="13" type="ORF">PVAP13_1KG190400</name>
</gene>
<feature type="chain" id="PRO_5035826544" description="chitinase" evidence="11">
    <location>
        <begin position="32"/>
        <end position="262"/>
    </location>
</feature>
<keyword evidence="7" id="KW-0326">Glycosidase</keyword>
<evidence type="ECO:0000256" key="8">
    <source>
        <dbReference type="ARBA" id="ARBA00023326"/>
    </source>
</evidence>
<dbReference type="CDD" id="cd00325">
    <property type="entry name" value="chitinase_GH19"/>
    <property type="match status" value="1"/>
</dbReference>
<dbReference type="PANTHER" id="PTHR22595:SF171">
    <property type="entry name" value="BASIC ENDOCHITINASE B"/>
    <property type="match status" value="1"/>
</dbReference>
<keyword evidence="4" id="KW-0378">Hydrolase</keyword>
<dbReference type="GO" id="GO:0006032">
    <property type="term" value="P:chitin catabolic process"/>
    <property type="evidence" value="ECO:0007669"/>
    <property type="project" value="InterPro"/>
</dbReference>
<evidence type="ECO:0000313" key="14">
    <source>
        <dbReference type="Proteomes" id="UP000823388"/>
    </source>
</evidence>
<dbReference type="InterPro" id="IPR016283">
    <property type="entry name" value="Glyco_hydro_19"/>
</dbReference>
<dbReference type="Pfam" id="PF00182">
    <property type="entry name" value="Glyco_hydro_19"/>
    <property type="match status" value="1"/>
</dbReference>
<dbReference type="InterPro" id="IPR000726">
    <property type="entry name" value="Glyco_hydro_19_cat"/>
</dbReference>
<evidence type="ECO:0000313" key="13">
    <source>
        <dbReference type="EMBL" id="KAG2657155.1"/>
    </source>
</evidence>
<dbReference type="Gene3D" id="3.30.20.10">
    <property type="entry name" value="Endochitinase, domain 2"/>
    <property type="match status" value="1"/>
</dbReference>
<dbReference type="EMBL" id="CM029037">
    <property type="protein sequence ID" value="KAG2657155.1"/>
    <property type="molecule type" value="Genomic_DNA"/>
</dbReference>
<evidence type="ECO:0000256" key="1">
    <source>
        <dbReference type="ARBA" id="ARBA00000822"/>
    </source>
</evidence>
<dbReference type="Gene3D" id="1.10.530.10">
    <property type="match status" value="1"/>
</dbReference>
<evidence type="ECO:0000256" key="6">
    <source>
        <dbReference type="ARBA" id="ARBA00023277"/>
    </source>
</evidence>
<comment type="caution">
    <text evidence="13">The sequence shown here is derived from an EMBL/GenBank/DDBJ whole genome shotgun (WGS) entry which is preliminary data.</text>
</comment>
<evidence type="ECO:0000256" key="7">
    <source>
        <dbReference type="ARBA" id="ARBA00023295"/>
    </source>
</evidence>
<name>A0A8T0XCM1_PANVG</name>
<feature type="active site" description="Proton donor" evidence="9">
    <location>
        <position position="100"/>
    </location>
</feature>
<dbReference type="GO" id="GO:0000272">
    <property type="term" value="P:polysaccharide catabolic process"/>
    <property type="evidence" value="ECO:0007669"/>
    <property type="project" value="UniProtKB-KW"/>
</dbReference>
<dbReference type="OrthoDB" id="5985073at2759"/>
<dbReference type="GO" id="GO:0050832">
    <property type="term" value="P:defense response to fungus"/>
    <property type="evidence" value="ECO:0007669"/>
    <property type="project" value="TreeGrafter"/>
</dbReference>
<dbReference type="SUPFAM" id="SSF53955">
    <property type="entry name" value="Lysozyme-like"/>
    <property type="match status" value="1"/>
</dbReference>
<keyword evidence="5 10" id="KW-1015">Disulfide bond</keyword>
<evidence type="ECO:0000256" key="5">
    <source>
        <dbReference type="ARBA" id="ARBA00023157"/>
    </source>
</evidence>
<dbReference type="Proteomes" id="UP000823388">
    <property type="component" value="Chromosome 1K"/>
</dbReference>